<comment type="caution">
    <text evidence="9">The sequence shown here is derived from an EMBL/GenBank/DDBJ whole genome shotgun (WGS) entry which is preliminary data.</text>
</comment>
<dbReference type="InterPro" id="IPR027417">
    <property type="entry name" value="P-loop_NTPase"/>
</dbReference>
<gene>
    <name evidence="9" type="ORF">GBAR_LOCUS30901</name>
</gene>
<dbReference type="FunFam" id="3.40.50.300:FF:000145">
    <property type="entry name" value="probable ATP-dependent RNA helicase DHX40"/>
    <property type="match status" value="1"/>
</dbReference>
<dbReference type="CDD" id="cd18791">
    <property type="entry name" value="SF2_C_RHA"/>
    <property type="match status" value="1"/>
</dbReference>
<dbReference type="InterPro" id="IPR002464">
    <property type="entry name" value="DNA/RNA_helicase_DEAH_CS"/>
</dbReference>
<keyword evidence="2" id="KW-0547">Nucleotide-binding</keyword>
<evidence type="ECO:0000259" key="8">
    <source>
        <dbReference type="PROSITE" id="PS51194"/>
    </source>
</evidence>
<dbReference type="GO" id="GO:0045943">
    <property type="term" value="P:positive regulation of transcription by RNA polymerase I"/>
    <property type="evidence" value="ECO:0007669"/>
    <property type="project" value="TreeGrafter"/>
</dbReference>
<dbReference type="Pfam" id="PF00270">
    <property type="entry name" value="DEAD"/>
    <property type="match status" value="1"/>
</dbReference>
<evidence type="ECO:0000256" key="3">
    <source>
        <dbReference type="ARBA" id="ARBA00022801"/>
    </source>
</evidence>
<keyword evidence="10" id="KW-1185">Reference proteome</keyword>
<dbReference type="AlphaFoldDB" id="A0AA35XKZ4"/>
<evidence type="ECO:0000256" key="2">
    <source>
        <dbReference type="ARBA" id="ARBA00022741"/>
    </source>
</evidence>
<dbReference type="GO" id="GO:0005524">
    <property type="term" value="F:ATP binding"/>
    <property type="evidence" value="ECO:0007669"/>
    <property type="project" value="UniProtKB-KW"/>
</dbReference>
<dbReference type="PANTHER" id="PTHR18934:SF118">
    <property type="entry name" value="ATP-DEPENDENT RNA HELICASE DHX33"/>
    <property type="match status" value="1"/>
</dbReference>
<dbReference type="EC" id="3.6.4.13" evidence="1"/>
<dbReference type="FunFam" id="1.10.10.2130:FF:000001">
    <property type="entry name" value="Pre-mRNA-splicing factor ATP-dependent RNA helicase"/>
    <property type="match status" value="1"/>
</dbReference>
<dbReference type="GO" id="GO:0016787">
    <property type="term" value="F:hydrolase activity"/>
    <property type="evidence" value="ECO:0007669"/>
    <property type="project" value="UniProtKB-KW"/>
</dbReference>
<feature type="domain" description="Helicase C-terminal" evidence="8">
    <location>
        <begin position="211"/>
        <end position="383"/>
    </location>
</feature>
<dbReference type="InterPro" id="IPR001650">
    <property type="entry name" value="Helicase_C-like"/>
</dbReference>
<keyword evidence="5" id="KW-0067">ATP-binding</keyword>
<reference evidence="9" key="1">
    <citation type="submission" date="2023-03" db="EMBL/GenBank/DDBJ databases">
        <authorList>
            <person name="Steffen K."/>
            <person name="Cardenas P."/>
        </authorList>
    </citation>
    <scope>NUCLEOTIDE SEQUENCE</scope>
</reference>
<dbReference type="Pfam" id="PF07717">
    <property type="entry name" value="OB_NTP_bind"/>
    <property type="match status" value="1"/>
</dbReference>
<dbReference type="SMART" id="SM00847">
    <property type="entry name" value="HA2"/>
    <property type="match status" value="1"/>
</dbReference>
<proteinExistence type="predicted"/>
<protein>
    <recommendedName>
        <fullName evidence="1">RNA helicase</fullName>
        <ecNumber evidence="1">3.6.4.13</ecNumber>
    </recommendedName>
</protein>
<keyword evidence="3" id="KW-0378">Hydrolase</keyword>
<dbReference type="SMART" id="SM00490">
    <property type="entry name" value="HELICc"/>
    <property type="match status" value="1"/>
</dbReference>
<dbReference type="PROSITE" id="PS51192">
    <property type="entry name" value="HELICASE_ATP_BIND_1"/>
    <property type="match status" value="1"/>
</dbReference>
<accession>A0AA35XKZ4</accession>
<evidence type="ECO:0000259" key="7">
    <source>
        <dbReference type="PROSITE" id="PS51192"/>
    </source>
</evidence>
<dbReference type="Gene3D" id="3.40.50.300">
    <property type="entry name" value="P-loop containing nucleotide triphosphate hydrolases"/>
    <property type="match status" value="2"/>
</dbReference>
<comment type="catalytic activity">
    <reaction evidence="6">
        <text>ATP + H2O = ADP + phosphate + H(+)</text>
        <dbReference type="Rhea" id="RHEA:13065"/>
        <dbReference type="ChEBI" id="CHEBI:15377"/>
        <dbReference type="ChEBI" id="CHEBI:15378"/>
        <dbReference type="ChEBI" id="CHEBI:30616"/>
        <dbReference type="ChEBI" id="CHEBI:43474"/>
        <dbReference type="ChEBI" id="CHEBI:456216"/>
        <dbReference type="EC" id="3.6.4.13"/>
    </reaction>
</comment>
<evidence type="ECO:0000256" key="1">
    <source>
        <dbReference type="ARBA" id="ARBA00012552"/>
    </source>
</evidence>
<dbReference type="InterPro" id="IPR011709">
    <property type="entry name" value="DEAD-box_helicase_OB_fold"/>
</dbReference>
<dbReference type="SUPFAM" id="SSF52540">
    <property type="entry name" value="P-loop containing nucleoside triphosphate hydrolases"/>
    <property type="match status" value="1"/>
</dbReference>
<dbReference type="GO" id="GO:0003724">
    <property type="term" value="F:RNA helicase activity"/>
    <property type="evidence" value="ECO:0007669"/>
    <property type="project" value="UniProtKB-EC"/>
</dbReference>
<evidence type="ECO:0000256" key="4">
    <source>
        <dbReference type="ARBA" id="ARBA00022806"/>
    </source>
</evidence>
<dbReference type="InterPro" id="IPR011545">
    <property type="entry name" value="DEAD/DEAH_box_helicase_dom"/>
</dbReference>
<feature type="domain" description="Helicase ATP-binding" evidence="7">
    <location>
        <begin position="22"/>
        <end position="186"/>
    </location>
</feature>
<evidence type="ECO:0000256" key="6">
    <source>
        <dbReference type="ARBA" id="ARBA00047984"/>
    </source>
</evidence>
<dbReference type="FunFam" id="3.40.50.300:FF:000750">
    <property type="entry name" value="Putative ATP-dependent RNA helicase DHX33"/>
    <property type="match status" value="1"/>
</dbReference>
<organism evidence="9 10">
    <name type="scientific">Geodia barretti</name>
    <name type="common">Barrett's horny sponge</name>
    <dbReference type="NCBI Taxonomy" id="519541"/>
    <lineage>
        <taxon>Eukaryota</taxon>
        <taxon>Metazoa</taxon>
        <taxon>Porifera</taxon>
        <taxon>Demospongiae</taxon>
        <taxon>Heteroscleromorpha</taxon>
        <taxon>Tetractinellida</taxon>
        <taxon>Astrophorina</taxon>
        <taxon>Geodiidae</taxon>
        <taxon>Geodia</taxon>
    </lineage>
</organism>
<evidence type="ECO:0000313" key="9">
    <source>
        <dbReference type="EMBL" id="CAI8056711.1"/>
    </source>
</evidence>
<evidence type="ECO:0000256" key="5">
    <source>
        <dbReference type="ARBA" id="ARBA00022840"/>
    </source>
</evidence>
<dbReference type="Pfam" id="PF00271">
    <property type="entry name" value="Helicase_C"/>
    <property type="match status" value="1"/>
</dbReference>
<dbReference type="Gene3D" id="1.10.10.2130">
    <property type="entry name" value="DEAH helicase family, winged-helix domain"/>
    <property type="match status" value="1"/>
</dbReference>
<name>A0AA35XKZ4_GEOBA</name>
<dbReference type="GO" id="GO:0005730">
    <property type="term" value="C:nucleolus"/>
    <property type="evidence" value="ECO:0007669"/>
    <property type="project" value="TreeGrafter"/>
</dbReference>
<dbReference type="InterPro" id="IPR042035">
    <property type="entry name" value="DEAH_win-hel_dom"/>
</dbReference>
<sequence length="645" mass="71134">MAADLQKWRRSLPIFPARGKLLKEIKARPSCVVVGETGSGKTTQIPQYLLESGVGTSGVVAVTQPRRVAAVSVAKRVAEERGCQLGSEVGYAVRFDECYSSETRLKYMTDGMLLREAMSDPTLSRYSTVILDEAHERTVHTDLLFGVVKAAQGKRRGDLRVVVMSATLAAEEFSLYFNQAKVLYVQGRQFPVEVLYAAEPQQDYLHSAVVSILQLHCSMGPGDILVFLTGREEIESVQGVLRECQSMFPSNWQGIHVQPLYAALPSHHQQQVFKPAPQGCRKVILSTNIAETSVTIPGVRCVVDPGLVKARGYSPVVGLDILSVQPISQAQARQRAGRAGREAPGSCYRLYTEHTFSQLRENSEPEILRCTLTSVVLELLAMGMSDLLTFDFMTAPSEEGLVSALEQLCLLGAVEGREGKEGVRLTALGGKMATFPLEPGLSRAILQSSVSVCVSDYVCSCDCCCRREAAAKKWCVWQLCSLWTLSSSLLPPSETRWLLPTRRFHSPHGDHLTLLAVYHAYTAASGKKAWCRENFIHQRNLRAALDVQPQLVELSSRVGVALVSNSDSRTVRRALLDGLHCQTAEHVGGGRYRTLSSRQEVFIHPSSCLFHVRPHPPCVMYSQLVHTSKCYMRNVSVIEADWLAS</sequence>
<dbReference type="EMBL" id="CASHTH010004392">
    <property type="protein sequence ID" value="CAI8056711.1"/>
    <property type="molecule type" value="Genomic_DNA"/>
</dbReference>
<dbReference type="Proteomes" id="UP001174909">
    <property type="component" value="Unassembled WGS sequence"/>
</dbReference>
<dbReference type="PANTHER" id="PTHR18934">
    <property type="entry name" value="ATP-DEPENDENT RNA HELICASE"/>
    <property type="match status" value="1"/>
</dbReference>
<dbReference type="PROSITE" id="PS51194">
    <property type="entry name" value="HELICASE_CTER"/>
    <property type="match status" value="1"/>
</dbReference>
<dbReference type="InterPro" id="IPR014001">
    <property type="entry name" value="Helicase_ATP-bd"/>
</dbReference>
<dbReference type="InterPro" id="IPR007502">
    <property type="entry name" value="Helicase-assoc_dom"/>
</dbReference>
<dbReference type="GO" id="GO:0003725">
    <property type="term" value="F:double-stranded RNA binding"/>
    <property type="evidence" value="ECO:0007669"/>
    <property type="project" value="TreeGrafter"/>
</dbReference>
<evidence type="ECO:0000313" key="10">
    <source>
        <dbReference type="Proteomes" id="UP001174909"/>
    </source>
</evidence>
<dbReference type="PROSITE" id="PS00690">
    <property type="entry name" value="DEAH_ATP_HELICASE"/>
    <property type="match status" value="1"/>
</dbReference>
<dbReference type="CDD" id="cd17978">
    <property type="entry name" value="DEXHc_DHX33"/>
    <property type="match status" value="1"/>
</dbReference>
<dbReference type="SMART" id="SM00487">
    <property type="entry name" value="DEXDc"/>
    <property type="match status" value="1"/>
</dbReference>
<keyword evidence="4 9" id="KW-0347">Helicase</keyword>